<feature type="compositionally biased region" description="Polar residues" evidence="5">
    <location>
        <begin position="195"/>
        <end position="206"/>
    </location>
</feature>
<keyword evidence="2 4" id="KW-0238">DNA-binding</keyword>
<dbReference type="Proteomes" id="UP001153678">
    <property type="component" value="Unassembled WGS sequence"/>
</dbReference>
<dbReference type="SUPFAM" id="SSF47095">
    <property type="entry name" value="HMG-box"/>
    <property type="match status" value="1"/>
</dbReference>
<dbReference type="Gene3D" id="1.10.30.10">
    <property type="entry name" value="High mobility group box domain"/>
    <property type="match status" value="1"/>
</dbReference>
<dbReference type="GO" id="GO:0005634">
    <property type="term" value="C:nucleus"/>
    <property type="evidence" value="ECO:0007669"/>
    <property type="project" value="UniProtKB-UniRule"/>
</dbReference>
<feature type="region of interest" description="Disordered" evidence="5">
    <location>
        <begin position="195"/>
        <end position="220"/>
    </location>
</feature>
<gene>
    <name evidence="7" type="ORF">FWILDA_LOCUS8142</name>
</gene>
<evidence type="ECO:0000256" key="4">
    <source>
        <dbReference type="PROSITE-ProRule" id="PRU00267"/>
    </source>
</evidence>
<protein>
    <submittedName>
        <fullName evidence="7">5828_t:CDS:1</fullName>
    </submittedName>
</protein>
<evidence type="ECO:0000256" key="1">
    <source>
        <dbReference type="ARBA" id="ARBA00023015"/>
    </source>
</evidence>
<evidence type="ECO:0000256" key="2">
    <source>
        <dbReference type="ARBA" id="ARBA00023125"/>
    </source>
</evidence>
<dbReference type="PANTHER" id="PTHR10270:SF161">
    <property type="entry name" value="SEX-DETERMINING REGION Y PROTEIN"/>
    <property type="match status" value="1"/>
</dbReference>
<organism evidence="7 8">
    <name type="scientific">Funneliformis geosporum</name>
    <dbReference type="NCBI Taxonomy" id="1117311"/>
    <lineage>
        <taxon>Eukaryota</taxon>
        <taxon>Fungi</taxon>
        <taxon>Fungi incertae sedis</taxon>
        <taxon>Mucoromycota</taxon>
        <taxon>Glomeromycotina</taxon>
        <taxon>Glomeromycetes</taxon>
        <taxon>Glomerales</taxon>
        <taxon>Glomeraceae</taxon>
        <taxon>Funneliformis</taxon>
    </lineage>
</organism>
<dbReference type="EMBL" id="CAMKVN010001694">
    <property type="protein sequence ID" value="CAI2177549.1"/>
    <property type="molecule type" value="Genomic_DNA"/>
</dbReference>
<sequence length="372" mass="41997">MDEATKKKYCHLLMFDIAEQSQEKGLNHNGSDQNDNVNPCLNNSSQETATTISPTSPTLSNKSLKQRKPRARKPKRTPRPPNAFILYRKAKQPDVIAQSNNLTNAEVSKVISKMWWNETEEERFYWEKQADRMKLKHMQDYPDYVYQPKKPGTKKRKSAQSDKSTFSVIPLSEKISSKLPDETITAIAEVVGSKSNRSISSTSDTNSLPSPPPSIDRPPTNQPILHNHHMTFHHNIPNYAVLPPTPATDLYDISAQYLLPPPDYISHAHLTMQHCFNPIYATSYADLSGNTFLDAQPVDKFSHFIGQDAYSASPSHSYPFNSFDVTSVDNYANSNTTEFFATTLSSAPTMSEDMTTYFDESHRASCPAQYFK</sequence>
<evidence type="ECO:0000313" key="8">
    <source>
        <dbReference type="Proteomes" id="UP001153678"/>
    </source>
</evidence>
<feature type="compositionally biased region" description="Basic residues" evidence="5">
    <location>
        <begin position="64"/>
        <end position="78"/>
    </location>
</feature>
<evidence type="ECO:0000313" key="7">
    <source>
        <dbReference type="EMBL" id="CAI2177549.1"/>
    </source>
</evidence>
<dbReference type="GO" id="GO:0001228">
    <property type="term" value="F:DNA-binding transcription activator activity, RNA polymerase II-specific"/>
    <property type="evidence" value="ECO:0007669"/>
    <property type="project" value="TreeGrafter"/>
</dbReference>
<feature type="region of interest" description="Disordered" evidence="5">
    <location>
        <begin position="23"/>
        <end position="83"/>
    </location>
</feature>
<feature type="compositionally biased region" description="Polar residues" evidence="5">
    <location>
        <begin position="27"/>
        <end position="63"/>
    </location>
</feature>
<dbReference type="PANTHER" id="PTHR10270">
    <property type="entry name" value="SOX TRANSCRIPTION FACTOR"/>
    <property type="match status" value="1"/>
</dbReference>
<evidence type="ECO:0000256" key="5">
    <source>
        <dbReference type="SAM" id="MobiDB-lite"/>
    </source>
</evidence>
<feature type="domain" description="HMG box" evidence="6">
    <location>
        <begin position="77"/>
        <end position="145"/>
    </location>
</feature>
<dbReference type="CDD" id="cd01389">
    <property type="entry name" value="HMG-box_ROX1-like"/>
    <property type="match status" value="1"/>
</dbReference>
<keyword evidence="8" id="KW-1185">Reference proteome</keyword>
<dbReference type="SMART" id="SM00398">
    <property type="entry name" value="HMG"/>
    <property type="match status" value="1"/>
</dbReference>
<keyword evidence="3" id="KW-0804">Transcription</keyword>
<dbReference type="InterPro" id="IPR009071">
    <property type="entry name" value="HMG_box_dom"/>
</dbReference>
<dbReference type="OrthoDB" id="6247875at2759"/>
<name>A0A9W4SQU0_9GLOM</name>
<dbReference type="AlphaFoldDB" id="A0A9W4SQU0"/>
<dbReference type="InterPro" id="IPR050140">
    <property type="entry name" value="SRY-related_HMG-box_TF-like"/>
</dbReference>
<keyword evidence="4" id="KW-0539">Nucleus</keyword>
<dbReference type="GO" id="GO:0030154">
    <property type="term" value="P:cell differentiation"/>
    <property type="evidence" value="ECO:0007669"/>
    <property type="project" value="TreeGrafter"/>
</dbReference>
<dbReference type="FunFam" id="1.10.30.10:FF:000041">
    <property type="entry name" value="HMG box family protein"/>
    <property type="match status" value="1"/>
</dbReference>
<keyword evidence="1" id="KW-0805">Transcription regulation</keyword>
<accession>A0A9W4SQU0</accession>
<feature type="DNA-binding region" description="HMG box" evidence="4">
    <location>
        <begin position="77"/>
        <end position="145"/>
    </location>
</feature>
<evidence type="ECO:0000259" key="6">
    <source>
        <dbReference type="PROSITE" id="PS50118"/>
    </source>
</evidence>
<dbReference type="InterPro" id="IPR036910">
    <property type="entry name" value="HMG_box_dom_sf"/>
</dbReference>
<dbReference type="GO" id="GO:0000978">
    <property type="term" value="F:RNA polymerase II cis-regulatory region sequence-specific DNA binding"/>
    <property type="evidence" value="ECO:0007669"/>
    <property type="project" value="TreeGrafter"/>
</dbReference>
<comment type="caution">
    <text evidence="7">The sequence shown here is derived from an EMBL/GenBank/DDBJ whole genome shotgun (WGS) entry which is preliminary data.</text>
</comment>
<evidence type="ECO:0000256" key="3">
    <source>
        <dbReference type="ARBA" id="ARBA00023163"/>
    </source>
</evidence>
<dbReference type="Pfam" id="PF00505">
    <property type="entry name" value="HMG_box"/>
    <property type="match status" value="1"/>
</dbReference>
<feature type="region of interest" description="Disordered" evidence="5">
    <location>
        <begin position="145"/>
        <end position="166"/>
    </location>
</feature>
<reference evidence="7" key="1">
    <citation type="submission" date="2022-08" db="EMBL/GenBank/DDBJ databases">
        <authorList>
            <person name="Kallberg Y."/>
            <person name="Tangrot J."/>
            <person name="Rosling A."/>
        </authorList>
    </citation>
    <scope>NUCLEOTIDE SEQUENCE</scope>
    <source>
        <strain evidence="7">Wild A</strain>
    </source>
</reference>
<proteinExistence type="predicted"/>
<dbReference type="PROSITE" id="PS50118">
    <property type="entry name" value="HMG_BOX_2"/>
    <property type="match status" value="1"/>
</dbReference>